<name>A0A9D4V2N5_ADICA</name>
<evidence type="ECO:0000256" key="2">
    <source>
        <dbReference type="ARBA" id="ARBA00022527"/>
    </source>
</evidence>
<protein>
    <recommendedName>
        <fullName evidence="1">non-specific serine/threonine protein kinase</fullName>
        <ecNumber evidence="1">2.7.11.1</ecNumber>
    </recommendedName>
</protein>
<dbReference type="GO" id="GO:0044773">
    <property type="term" value="P:mitotic DNA damage checkpoint signaling"/>
    <property type="evidence" value="ECO:0007669"/>
    <property type="project" value="TreeGrafter"/>
</dbReference>
<accession>A0A9D4V2N5</accession>
<keyword evidence="3" id="KW-0808">Transferase</keyword>
<dbReference type="Proteomes" id="UP000886520">
    <property type="component" value="Chromosome 6"/>
</dbReference>
<sequence length="1064" mass="117731">MAAQWIKGAHDVRMNDRHDWQKKEETRFAFDSKIPHGIESNKLINEPTRYGYLLACCFDTVNPAHRHSCQIFAICCVFLLLRLIGSDRYAAPSMNLASWKCSYTDSVCTSRTIMPLLVPQKLHQPSLLPFCDTSLVNLCSAYSEQIPGSGGDQKPCWLSNRQSSRKRLQNTTFDPPNKKLNMSTIISCAQATGAKETDLSFPGRQPITLLGSKVGEAEESCTLSISLDAEQLFEVPIKLKAMQQALAFTECASSYSQQSCTASVTCLRDYTADIIHDKSVSLPLDREGATLDIVKNNEIKPLSSVNRSGCTGSPGKLDTLVNKSGAHHGAPMQREAPSSQTIHEDVPAGEGNLKVEEYLPLHNTHPEIAENIVMYVQNSSDNAVEANIGVSNVSPHESDAITCSNKQHGPTLTANHKGDTVNDDMNKNIGVVCKPSKQNKGKVVKDLQHKSLNVKQAMKVRKLKKASGTKKPPPTAGCSAVVETCSNQMAEDKHPSFDGFIVEAVEGSGGYGTVYKAMKKDGGKLVAIKYPFERTSFRHVQNEIRVLQKYGGHSFIPKCLEVIEESGKQCLVLDYIEHEKPEILKKEISISELRFYGFSLFKALEYLHSKGVIHRDVKPGNFLFSRSKKCGWLVDFNLAMVQTKHSNSGKYRKQAEGRLLDKLQKDCQSHQRTEATPITAHKNSSPHHHSLSLNQTNKAKMKVVDAIHQERTATPSGTPTGDLRVCSLGTTSPNLAQSRKHADCTSQHDWCKLQKTESGLDISAQNFARLPAGRLSPSNVKVPALKETVTVTKKSRPNSTTHRSPLKEQGRVLYNGDILKGEQVLPRYGRRELWELVQKSQHSAQPPVAAIPSSHKKRVAAPQKRRHQRSLLDQSLPQSSAFPVSKMTFSKTATTGHLLKARGMQKLRKEGPCVGTKGYRAPEVLLKSLFQTEKIDIWSAGVSLFQLILGKSPFSCSSSLDQSLLDIAQYCGADTICTLAKAHNRESSLSKELEALKVEPTSLSLWCEKNTKRQNGLPLVPLCVFDLLEKCLQIDPKNRISAKEALQHEFFDSCRDSVQTFSMT</sequence>
<evidence type="ECO:0000256" key="3">
    <source>
        <dbReference type="ARBA" id="ARBA00022679"/>
    </source>
</evidence>
<dbReference type="GO" id="GO:0005524">
    <property type="term" value="F:ATP binding"/>
    <property type="evidence" value="ECO:0007669"/>
    <property type="project" value="UniProtKB-KW"/>
</dbReference>
<dbReference type="SUPFAM" id="SSF56112">
    <property type="entry name" value="Protein kinase-like (PK-like)"/>
    <property type="match status" value="1"/>
</dbReference>
<feature type="compositionally biased region" description="Basic residues" evidence="7">
    <location>
        <begin position="854"/>
        <end position="869"/>
    </location>
</feature>
<organism evidence="9 10">
    <name type="scientific">Adiantum capillus-veneris</name>
    <name type="common">Maidenhair fern</name>
    <dbReference type="NCBI Taxonomy" id="13818"/>
    <lineage>
        <taxon>Eukaryota</taxon>
        <taxon>Viridiplantae</taxon>
        <taxon>Streptophyta</taxon>
        <taxon>Embryophyta</taxon>
        <taxon>Tracheophyta</taxon>
        <taxon>Polypodiopsida</taxon>
        <taxon>Polypodiidae</taxon>
        <taxon>Polypodiales</taxon>
        <taxon>Pteridineae</taxon>
        <taxon>Pteridaceae</taxon>
        <taxon>Vittarioideae</taxon>
        <taxon>Adiantum</taxon>
    </lineage>
</organism>
<reference evidence="9" key="1">
    <citation type="submission" date="2021-01" db="EMBL/GenBank/DDBJ databases">
        <title>Adiantum capillus-veneris genome.</title>
        <authorList>
            <person name="Fang Y."/>
            <person name="Liao Q."/>
        </authorList>
    </citation>
    <scope>NUCLEOTIDE SEQUENCE</scope>
    <source>
        <strain evidence="9">H3</strain>
        <tissue evidence="9">Leaf</tissue>
    </source>
</reference>
<evidence type="ECO:0000256" key="6">
    <source>
        <dbReference type="ARBA" id="ARBA00022840"/>
    </source>
</evidence>
<keyword evidence="2" id="KW-0723">Serine/threonine-protein kinase</keyword>
<keyword evidence="6" id="KW-0067">ATP-binding</keyword>
<dbReference type="Pfam" id="PF00069">
    <property type="entry name" value="Pkinase"/>
    <property type="match status" value="2"/>
</dbReference>
<dbReference type="PANTHER" id="PTHR44167:SF23">
    <property type="entry name" value="CDC7 KINASE, ISOFORM A-RELATED"/>
    <property type="match status" value="1"/>
</dbReference>
<evidence type="ECO:0000256" key="5">
    <source>
        <dbReference type="ARBA" id="ARBA00022777"/>
    </source>
</evidence>
<keyword evidence="10" id="KW-1185">Reference proteome</keyword>
<dbReference type="InterPro" id="IPR000719">
    <property type="entry name" value="Prot_kinase_dom"/>
</dbReference>
<dbReference type="EMBL" id="JABFUD020000006">
    <property type="protein sequence ID" value="KAI5078553.1"/>
    <property type="molecule type" value="Genomic_DNA"/>
</dbReference>
<dbReference type="PANTHER" id="PTHR44167">
    <property type="entry name" value="OVARIAN-SPECIFIC SERINE/THREONINE-PROTEIN KINASE LOK-RELATED"/>
    <property type="match status" value="1"/>
</dbReference>
<keyword evidence="5" id="KW-0418">Kinase</keyword>
<dbReference type="PROSITE" id="PS50011">
    <property type="entry name" value="PROTEIN_KINASE_DOM"/>
    <property type="match status" value="1"/>
</dbReference>
<evidence type="ECO:0000259" key="8">
    <source>
        <dbReference type="PROSITE" id="PS50011"/>
    </source>
</evidence>
<evidence type="ECO:0000256" key="4">
    <source>
        <dbReference type="ARBA" id="ARBA00022741"/>
    </source>
</evidence>
<dbReference type="GO" id="GO:0005634">
    <property type="term" value="C:nucleus"/>
    <property type="evidence" value="ECO:0007669"/>
    <property type="project" value="TreeGrafter"/>
</dbReference>
<dbReference type="EC" id="2.7.11.1" evidence="1"/>
<feature type="region of interest" description="Disordered" evidence="7">
    <location>
        <begin position="323"/>
        <end position="346"/>
    </location>
</feature>
<feature type="domain" description="Protein kinase" evidence="8">
    <location>
        <begin position="500"/>
        <end position="1051"/>
    </location>
</feature>
<evidence type="ECO:0000256" key="7">
    <source>
        <dbReference type="SAM" id="MobiDB-lite"/>
    </source>
</evidence>
<dbReference type="AlphaFoldDB" id="A0A9D4V2N5"/>
<dbReference type="InterPro" id="IPR011009">
    <property type="entry name" value="Kinase-like_dom_sf"/>
</dbReference>
<evidence type="ECO:0000313" key="9">
    <source>
        <dbReference type="EMBL" id="KAI5078553.1"/>
    </source>
</evidence>
<dbReference type="OrthoDB" id="10020333at2759"/>
<keyword evidence="4" id="KW-0547">Nucleotide-binding</keyword>
<evidence type="ECO:0000313" key="10">
    <source>
        <dbReference type="Proteomes" id="UP000886520"/>
    </source>
</evidence>
<comment type="caution">
    <text evidence="9">The sequence shown here is derived from an EMBL/GenBank/DDBJ whole genome shotgun (WGS) entry which is preliminary data.</text>
</comment>
<feature type="region of interest" description="Disordered" evidence="7">
    <location>
        <begin position="844"/>
        <end position="875"/>
    </location>
</feature>
<gene>
    <name evidence="9" type="ORF">GOP47_0006224</name>
</gene>
<dbReference type="SMART" id="SM00220">
    <property type="entry name" value="S_TKc"/>
    <property type="match status" value="1"/>
</dbReference>
<dbReference type="InterPro" id="IPR008271">
    <property type="entry name" value="Ser/Thr_kinase_AS"/>
</dbReference>
<proteinExistence type="predicted"/>
<dbReference type="GO" id="GO:0004674">
    <property type="term" value="F:protein serine/threonine kinase activity"/>
    <property type="evidence" value="ECO:0007669"/>
    <property type="project" value="UniProtKB-KW"/>
</dbReference>
<dbReference type="Gene3D" id="1.10.510.10">
    <property type="entry name" value="Transferase(Phosphotransferase) domain 1"/>
    <property type="match status" value="2"/>
</dbReference>
<dbReference type="FunFam" id="1.10.510.10:FF:001209">
    <property type="entry name" value="Kinase like protein"/>
    <property type="match status" value="1"/>
</dbReference>
<feature type="region of interest" description="Disordered" evidence="7">
    <location>
        <begin position="670"/>
        <end position="694"/>
    </location>
</feature>
<evidence type="ECO:0000256" key="1">
    <source>
        <dbReference type="ARBA" id="ARBA00012513"/>
    </source>
</evidence>
<dbReference type="PROSITE" id="PS00108">
    <property type="entry name" value="PROTEIN_KINASE_ST"/>
    <property type="match status" value="1"/>
</dbReference>